<reference evidence="6 7" key="1">
    <citation type="submission" date="2016-07" db="EMBL/GenBank/DDBJ databases">
        <title>Draft genome of the white-rot fungus Obba rivulosa 3A-2.</title>
        <authorList>
            <consortium name="DOE Joint Genome Institute"/>
            <person name="Miettinen O."/>
            <person name="Riley R."/>
            <person name="Acob R."/>
            <person name="Barry K."/>
            <person name="Cullen D."/>
            <person name="De Vries R."/>
            <person name="Hainaut M."/>
            <person name="Hatakka A."/>
            <person name="Henrissat B."/>
            <person name="Hilden K."/>
            <person name="Kuo R."/>
            <person name="Labutti K."/>
            <person name="Lipzen A."/>
            <person name="Makela M.R."/>
            <person name="Sandor L."/>
            <person name="Spatafora J.W."/>
            <person name="Grigoriev I.V."/>
            <person name="Hibbett D.S."/>
        </authorList>
    </citation>
    <scope>NUCLEOTIDE SEQUENCE [LARGE SCALE GENOMIC DNA]</scope>
    <source>
        <strain evidence="6 7">3A-2</strain>
    </source>
</reference>
<feature type="region of interest" description="Disordered" evidence="4">
    <location>
        <begin position="1965"/>
        <end position="1989"/>
    </location>
</feature>
<feature type="region of interest" description="Disordered" evidence="4">
    <location>
        <begin position="1581"/>
        <end position="1637"/>
    </location>
</feature>
<protein>
    <recommendedName>
        <fullName evidence="5">Ubiquitin-like protease family profile domain-containing protein</fullName>
    </recommendedName>
</protein>
<feature type="region of interest" description="Disordered" evidence="4">
    <location>
        <begin position="2004"/>
        <end position="2032"/>
    </location>
</feature>
<keyword evidence="3" id="KW-0378">Hydrolase</keyword>
<dbReference type="InterPro" id="IPR041320">
    <property type="entry name" value="CxC1"/>
</dbReference>
<dbReference type="PANTHER" id="PTHR33096:SF1">
    <property type="entry name" value="CXC1-LIKE CYSTEINE CLUSTER ASSOCIATED WITH KDZ TRANSPOSASES DOMAIN-CONTAINING PROTEIN"/>
    <property type="match status" value="1"/>
</dbReference>
<feature type="compositionally biased region" description="Polar residues" evidence="4">
    <location>
        <begin position="2617"/>
        <end position="2630"/>
    </location>
</feature>
<dbReference type="PANTHER" id="PTHR33096">
    <property type="entry name" value="CXC2 DOMAIN-CONTAINING PROTEIN"/>
    <property type="match status" value="1"/>
</dbReference>
<dbReference type="GO" id="GO:0008234">
    <property type="term" value="F:cysteine-type peptidase activity"/>
    <property type="evidence" value="ECO:0007669"/>
    <property type="project" value="InterPro"/>
</dbReference>
<evidence type="ECO:0000259" key="5">
    <source>
        <dbReference type="PROSITE" id="PS50600"/>
    </source>
</evidence>
<dbReference type="Proteomes" id="UP000250043">
    <property type="component" value="Unassembled WGS sequence"/>
</dbReference>
<keyword evidence="2" id="KW-0645">Protease</keyword>
<name>A0A8E2B2Q4_9APHY</name>
<dbReference type="SUPFAM" id="SSF54001">
    <property type="entry name" value="Cysteine proteinases"/>
    <property type="match status" value="1"/>
</dbReference>
<feature type="compositionally biased region" description="Low complexity" evidence="4">
    <location>
        <begin position="397"/>
        <end position="414"/>
    </location>
</feature>
<evidence type="ECO:0000256" key="2">
    <source>
        <dbReference type="ARBA" id="ARBA00022670"/>
    </source>
</evidence>
<dbReference type="InterPro" id="IPR040521">
    <property type="entry name" value="KDZ"/>
</dbReference>
<feature type="compositionally biased region" description="Basic and acidic residues" evidence="4">
    <location>
        <begin position="1627"/>
        <end position="1637"/>
    </location>
</feature>
<feature type="region of interest" description="Disordered" evidence="4">
    <location>
        <begin position="307"/>
        <end position="420"/>
    </location>
</feature>
<feature type="region of interest" description="Disordered" evidence="4">
    <location>
        <begin position="1722"/>
        <end position="1743"/>
    </location>
</feature>
<feature type="region of interest" description="Disordered" evidence="4">
    <location>
        <begin position="2683"/>
        <end position="2707"/>
    </location>
</feature>
<dbReference type="GO" id="GO:0019783">
    <property type="term" value="F:ubiquitin-like protein peptidase activity"/>
    <property type="evidence" value="ECO:0007669"/>
    <property type="project" value="UniProtKB-ARBA"/>
</dbReference>
<evidence type="ECO:0000256" key="4">
    <source>
        <dbReference type="SAM" id="MobiDB-lite"/>
    </source>
</evidence>
<dbReference type="InterPro" id="IPR003653">
    <property type="entry name" value="Peptidase_C48_C"/>
</dbReference>
<dbReference type="PROSITE" id="PS50600">
    <property type="entry name" value="ULP_PROTEASE"/>
    <property type="match status" value="1"/>
</dbReference>
<feature type="region of interest" description="Disordered" evidence="4">
    <location>
        <begin position="2617"/>
        <end position="2639"/>
    </location>
</feature>
<proteinExistence type="inferred from homology"/>
<organism evidence="6 7">
    <name type="scientific">Obba rivulosa</name>
    <dbReference type="NCBI Taxonomy" id="1052685"/>
    <lineage>
        <taxon>Eukaryota</taxon>
        <taxon>Fungi</taxon>
        <taxon>Dikarya</taxon>
        <taxon>Basidiomycota</taxon>
        <taxon>Agaricomycotina</taxon>
        <taxon>Agaricomycetes</taxon>
        <taxon>Polyporales</taxon>
        <taxon>Gelatoporiaceae</taxon>
        <taxon>Obba</taxon>
    </lineage>
</organism>
<dbReference type="OrthoDB" id="3265112at2759"/>
<evidence type="ECO:0000313" key="6">
    <source>
        <dbReference type="EMBL" id="OCH92954.1"/>
    </source>
</evidence>
<feature type="region of interest" description="Disordered" evidence="4">
    <location>
        <begin position="2466"/>
        <end position="2576"/>
    </location>
</feature>
<feature type="region of interest" description="Disordered" evidence="4">
    <location>
        <begin position="1098"/>
        <end position="1117"/>
    </location>
</feature>
<sequence>MAPSLRDQQPYVHGLGKVYQTPKKKRRGHPANQVSVQFLGRDLRIQALRRRLHGLLDVNSNESSSQTPLGPNEPSADIPDAAIETSGCSDDSRSTPFDPDSLDTPLTTAEPAGRSPPRKKRCRQPAAVVANRLYGRWKELVPVMVTPLLRYLQRSSKHPVATAFQPVHTCGTGTCVVKQQEVILLFWDHYETVCVPFCECTPLPLVLVASGMFPTAPTQPRIAVSIDLLDLYLALFERSGDAVTALARALRRFYTKRGWRILDSTGAPIADPFRKPLGHAIQWYDSVCILIEHHIEDAVEKARSVVQEHIHSQSLPSHPTSPPFDEVRTMEPPSTHSLDAAASRGIYPPSSTMLSTPRVPSASRADAPSNPVPSETIQVQDPSSSTTTTDIPAAEMPSSPDTSQQQSSTATSSDGPEQVPTKMQACASILQRRCPVCFGGDTFERSFAEGADIIVAIDGNFSHRHLRTAGDSPAFYDPEYFISKAEVDAVGEFIEAQRKKPRSKTFVPKVPDAAVDSCQHGHEAANEHKAKTNADRFDDTGVMALVCSHDIPIFTANIDTPGEQQKYAIALLIHLFQFIPDHATVGALYDIGCTTDRSIGLYDLLPPDISSRLMWAISVMHAYGHEWACQLVYNPRLRPGLGLRDGEGVEWLWSRLRVFIPITRTSGRSRRIWLLDRQLCAIGDEMRDNLGAWITRRLKNGVWDQYTAARAIVLEVNVSVVELRRQWAMQQEAQLSIRAHAPARLKKEVDAVLSLQAEIERVEYALEVVRNQFETGGSSSETNGILSKLTRNSEDLSKRAESLYSSLDVSDIFPEMKGLPPNFVRMLVLAHDIKINIQKRVTAQLLEFDRIDRAAGGKDNPLGTRLHQHTRKSIARRQPAILTAIRKFNRYCTTLQAMVVDNAIPDTIPIPRHLSTNLSVLRDDPDLYEDVWISSPTSQDKPRWLEDVDVRQSIRALLKMERCAEEESRLQNETKNLRRWFGYKMAATELALHTSQNALYLPLLRQRHDGVALLQCLWVFPLENGEQLRSRAAWASSTVHEILGHAADRPSTPSDEPPPLSGHFPEEREDEEDDAVDAFNTTSDIDPLEVINVLEDMEYADDDQGERVGDHDDVDEDDIDEDTLKVEDDQYSSAIEDAISSTTDVEDVSLPLRFSWRSPESLTYNSFPDITTAQFLAHRRHIPHTRILPRSANSVSITITPTDYDCLASPNGLLNSDSRNGIIGDSADVDTAALSNDNSALMRSTRRTYFWERKIWIVPVHHRGDTGDVGHWTLVIINMAEQTLFHFDSFANQVLWRSDIQCSQRVAKLITWICTLAGIPMPSGTWCAFPLLTSSVQRNGSDCGVWVLAVIAARLHVEDGMLKEEHFATSDCAMRAPVSTRLNAITTLNTSSTGRKANSTSSSGKLSGQVNWLHCMDDEVHAFDVGGHRQQHCTSGGAPCLLHADSGQDQGKTESPRGCTGVPYKYDDAIWDVRRAMAVAGDANSDNHRQYLQHHWPPFRTLEHMDSSQYASQDTSLSLSMDAHDGDAFADASAHPPGYPRRMDAHDGDASRRVDAFADASAHPPGYPQHIKTRNGSIARRVDASADASAHPQCRVDDTSAHPQCRVGDMSAHPQRRINDTSTHPQHRVDDASAHSQHRIDMSAHPERYPQHTENRNSNASRHVNTFAETFTHPPGYPQRLQPLAAHDRVAHLDIPPIATLEEDNQYADHVPNEAELQAFDAIDQSQPRSTPYEAYSDVDQSPVNPGTHGYVADTSTNAEFSFIADSSGFSKQEHPPYYPASNTISGSASSLGLLAEAVEHASHPTGYLAQHLPALATHPQGREHISPAGVPIRGLYPDPRPHPSNHASHVPGTFTRAQMQAHLSPAGLRVRGLCAEPVPDPGQAFRGHFAEPISERPKMVITDRARFAATHGRATSAPLAVGIGVNHGNLVAPFPGMLASGTSLSPFRSPRTPATIPHQLQINIQPPSSQSRGHQEGPQFVFPDPSTGPLDGEDVKAIIAALPASSPPRLPDSDEDAAGSPEDPGSDVSLDDILNADSMLEHPGPAISYSVNANSEPQVDKEKQKMLRVAGERRKQIIQEVLAIDDLFKDIAGKYNVLPKQIYHSVFSEQECRRWIKPNADGTINVSDNRDVVGRCFDAFKNHYKDHEDVMWDILSTTYDMNLLLQGKGRTVGAHKRIFKEWSDESLLRLLIGHKQNGFESILIAGGGSTFQDDSLGVVWESPGAVGMLDRIFGTSDRSVILGHLRAQGMMFNSQQANANIRAEAGQENIPGPSDKVPGPSKTFAILLEKSGNVGGNAGAGLGLAASQDVVAALATSKSPSIIPADLPVPAANATKEDVIKYLRYRFADLIYSAKGETFQPSSSVPWTTAYLSLRDGALIIENWPEEVAYPKPGDKKGIAVLTGPERLLLLNAFVDTERPVRCVPGGPLNTNATDYLAIMGVPPAPSSQYTRGLRVWQSKATGKVWSDHQGLPRQNPAENVANNDPNLAPIPNIDEDEDKARDILPKPKRIRAEPSKRSAAPTSKAMPPIDIDNDDDKAQNIPAKPKRVQMEPPERSTAPTSKAIPPRPPTAFTAGKARPIRRGERAPHPIFCRSQTPPTTEDDELESSIPFISAPQSVSKKADTSSTDIEVLDGPPLHYRSKKAKPYPVVEILVPPPHLHQPSKARKDATASIPASHVHVSTVPEAMQSPSKRVTRGMFKEEGGSTGKDILVKSRAKPHVEAPSAKRAKTTGANVRVMPTIASISEKPPGLPNARMTTLFNEPFDGSPVRKAKGKAVVRAPLNAHNRDWLPEKKNIPLDAADPFIYMGTREQHVVNDQAEVEYTLPQPRPIDTQMTSAMMPPLPQSAEPIPQSSSFGDPATRLGGMLPTMPGMMLPNMPVPGMTLPNMGHTGMQYPGMGVPAMGYPGMAFNPDMYTAFMQWMQMNRPGAGMNKRMLRPLSNLGQSAVLAPTRSIWNSLPRLNERSPLQISTRYPPPSGATSATRYPPHAVQRRKYNSNAHRHCMSHQLAILFAKIDGISLPERYGQMVARNGGMQQEIGGNKSYHYPVGNPPRDAHQDVSMRDVAEDISADWTT</sequence>
<dbReference type="InterPro" id="IPR038765">
    <property type="entry name" value="Papain-like_cys_pep_sf"/>
</dbReference>
<feature type="compositionally biased region" description="Polar residues" evidence="4">
    <location>
        <begin position="2478"/>
        <end position="2487"/>
    </location>
</feature>
<feature type="domain" description="Ubiquitin-like protease family profile" evidence="5">
    <location>
        <begin position="1197"/>
        <end position="1354"/>
    </location>
</feature>
<dbReference type="Pfam" id="PF18802">
    <property type="entry name" value="CxC1"/>
    <property type="match status" value="1"/>
</dbReference>
<evidence type="ECO:0000256" key="1">
    <source>
        <dbReference type="ARBA" id="ARBA00005234"/>
    </source>
</evidence>
<evidence type="ECO:0000256" key="3">
    <source>
        <dbReference type="ARBA" id="ARBA00022801"/>
    </source>
</evidence>
<keyword evidence="7" id="KW-1185">Reference proteome</keyword>
<dbReference type="Pfam" id="PF02902">
    <property type="entry name" value="Peptidase_C48"/>
    <property type="match status" value="1"/>
</dbReference>
<feature type="region of interest" description="Disordered" evidence="4">
    <location>
        <begin position="1046"/>
        <end position="1074"/>
    </location>
</feature>
<dbReference type="GO" id="GO:0006508">
    <property type="term" value="P:proteolysis"/>
    <property type="evidence" value="ECO:0007669"/>
    <property type="project" value="UniProtKB-KW"/>
</dbReference>
<accession>A0A8E2B2Q4</accession>
<feature type="region of interest" description="Disordered" evidence="4">
    <location>
        <begin position="58"/>
        <end position="123"/>
    </location>
</feature>
<feature type="compositionally biased region" description="Basic and acidic residues" evidence="4">
    <location>
        <begin position="2500"/>
        <end position="2518"/>
    </location>
</feature>
<feature type="compositionally biased region" description="Polar residues" evidence="4">
    <location>
        <begin position="372"/>
        <end position="382"/>
    </location>
</feature>
<comment type="similarity">
    <text evidence="1">Belongs to the peptidase C48 family.</text>
</comment>
<feature type="compositionally biased region" description="Polar residues" evidence="4">
    <location>
        <begin position="58"/>
        <end position="69"/>
    </location>
</feature>
<gene>
    <name evidence="6" type="ORF">OBBRIDRAFT_824361</name>
</gene>
<evidence type="ECO:0000313" key="7">
    <source>
        <dbReference type="Proteomes" id="UP000250043"/>
    </source>
</evidence>
<dbReference type="Gene3D" id="3.40.395.10">
    <property type="entry name" value="Adenoviral Proteinase, Chain A"/>
    <property type="match status" value="1"/>
</dbReference>
<dbReference type="EMBL" id="KV722361">
    <property type="protein sequence ID" value="OCH92954.1"/>
    <property type="molecule type" value="Genomic_DNA"/>
</dbReference>
<dbReference type="Pfam" id="PF18758">
    <property type="entry name" value="KDZ"/>
    <property type="match status" value="1"/>
</dbReference>